<feature type="transmembrane region" description="Helical" evidence="3">
    <location>
        <begin position="287"/>
        <end position="308"/>
    </location>
</feature>
<dbReference type="EMBL" id="JABANP010000381">
    <property type="protein sequence ID" value="KAF4683220.1"/>
    <property type="molecule type" value="Genomic_DNA"/>
</dbReference>
<evidence type="ECO:0000256" key="3">
    <source>
        <dbReference type="SAM" id="Phobius"/>
    </source>
</evidence>
<feature type="transmembrane region" description="Helical" evidence="3">
    <location>
        <begin position="247"/>
        <end position="267"/>
    </location>
</feature>
<dbReference type="PANTHER" id="PTHR10686:SF18">
    <property type="entry name" value="IP11787P-RELATED"/>
    <property type="match status" value="1"/>
</dbReference>
<proteinExistence type="inferred from homology"/>
<evidence type="ECO:0000313" key="5">
    <source>
        <dbReference type="Proteomes" id="UP000541610"/>
    </source>
</evidence>
<feature type="transmembrane region" description="Helical" evidence="3">
    <location>
        <begin position="112"/>
        <end position="132"/>
    </location>
</feature>
<dbReference type="InterPro" id="IPR002666">
    <property type="entry name" value="Folate_carrier"/>
</dbReference>
<comment type="caution">
    <text evidence="4">The sequence shown here is derived from an EMBL/GenBank/DDBJ whole genome shotgun (WGS) entry which is preliminary data.</text>
</comment>
<keyword evidence="3" id="KW-1133">Transmembrane helix</keyword>
<dbReference type="GO" id="GO:0090482">
    <property type="term" value="F:vitamin transmembrane transporter activity"/>
    <property type="evidence" value="ECO:0007669"/>
    <property type="project" value="InterPro"/>
</dbReference>
<name>A0A7J6NIE8_PEROL</name>
<feature type="transmembrane region" description="Helical" evidence="3">
    <location>
        <begin position="343"/>
        <end position="364"/>
    </location>
</feature>
<feature type="transmembrane region" description="Helical" evidence="3">
    <location>
        <begin position="320"/>
        <end position="337"/>
    </location>
</feature>
<keyword evidence="3" id="KW-0472">Membrane</keyword>
<dbReference type="InterPro" id="IPR036259">
    <property type="entry name" value="MFS_trans_sf"/>
</dbReference>
<comment type="similarity">
    <text evidence="1">Belongs to the reduced folate carrier (RFC) transporter (TC 2.A.48) family.</text>
</comment>
<feature type="transmembrane region" description="Helical" evidence="3">
    <location>
        <begin position="422"/>
        <end position="442"/>
    </location>
</feature>
<dbReference type="Pfam" id="PF01770">
    <property type="entry name" value="Folate_carrier"/>
    <property type="match status" value="2"/>
</dbReference>
<evidence type="ECO:0000256" key="2">
    <source>
        <dbReference type="SAM" id="MobiDB-lite"/>
    </source>
</evidence>
<dbReference type="SUPFAM" id="SSF103473">
    <property type="entry name" value="MFS general substrate transporter"/>
    <property type="match status" value="1"/>
</dbReference>
<feature type="region of interest" description="Disordered" evidence="2">
    <location>
        <begin position="1"/>
        <end position="25"/>
    </location>
</feature>
<protein>
    <submittedName>
        <fullName evidence="4">Uncharacterized protein</fullName>
    </submittedName>
</protein>
<dbReference type="Proteomes" id="UP000541610">
    <property type="component" value="Unassembled WGS sequence"/>
</dbReference>
<dbReference type="AlphaFoldDB" id="A0A7J6NIE8"/>
<evidence type="ECO:0000256" key="1">
    <source>
        <dbReference type="ARBA" id="ARBA00005773"/>
    </source>
</evidence>
<feature type="transmembrane region" description="Helical" evidence="3">
    <location>
        <begin position="144"/>
        <end position="165"/>
    </location>
</feature>
<feature type="transmembrane region" description="Helical" evidence="3">
    <location>
        <begin position="204"/>
        <end position="226"/>
    </location>
</feature>
<dbReference type="PANTHER" id="PTHR10686">
    <property type="entry name" value="FOLATE TRANSPORTER"/>
    <property type="match status" value="1"/>
</dbReference>
<sequence length="456" mass="51447">MGMAHHNRLKVATVSDSEVDSGDDTNEVEVDEAVESVKDIRLSQRFKKEAFKVCLYIFLLEFKPPEPHLPAFLRQVKGFTETQINNEIFPVWTYSSLVLIFISGFIAEFLGYRIVLFCGSLGRVATRLLLLFATEVWQMQLCQACYACGSAAEVIFYGYIFHLVAKKDYQRIASYTLACHVSSHGSSGVLGDLMLNQWGLSYDVLLYVSMASLCASAVVVFFLTAVDRPKAPRPSEVKKTLKLSYGHIPYLIIIIWWIGAAACYGILYGYETSLYDVIATRDGVPNYNGTVVAISHFFGTCSALVASYKRLSNWAEKHPHLTVGVFAWLSLIAVTVMAWWEKIIPMCSSFVIYFTTYYFVNAFVQAENGRVMKDTTVENGGENLYAMLCMINNIFCYGLQALLTFIGLTLLRLRITVMYKGLWAVVATFTVVFTLWAFLYNFNRRRLRAGITVVCK</sequence>
<feature type="transmembrane region" description="Helical" evidence="3">
    <location>
        <begin position="88"/>
        <end position="106"/>
    </location>
</feature>
<keyword evidence="3" id="KW-0812">Transmembrane</keyword>
<reference evidence="4 5" key="1">
    <citation type="submission" date="2020-04" db="EMBL/GenBank/DDBJ databases">
        <title>Perkinsus olseni comparative genomics.</title>
        <authorList>
            <person name="Bogema D.R."/>
        </authorList>
    </citation>
    <scope>NUCLEOTIDE SEQUENCE [LARGE SCALE GENOMIC DNA]</scope>
    <source>
        <strain evidence="4">00978-12</strain>
    </source>
</reference>
<gene>
    <name evidence="4" type="ORF">FOZ60_009480</name>
</gene>
<evidence type="ECO:0000313" key="4">
    <source>
        <dbReference type="EMBL" id="KAF4683220.1"/>
    </source>
</evidence>
<organism evidence="4 5">
    <name type="scientific">Perkinsus olseni</name>
    <name type="common">Perkinsus atlanticus</name>
    <dbReference type="NCBI Taxonomy" id="32597"/>
    <lineage>
        <taxon>Eukaryota</taxon>
        <taxon>Sar</taxon>
        <taxon>Alveolata</taxon>
        <taxon>Perkinsozoa</taxon>
        <taxon>Perkinsea</taxon>
        <taxon>Perkinsida</taxon>
        <taxon>Perkinsidae</taxon>
        <taxon>Perkinsus</taxon>
    </lineage>
</organism>
<accession>A0A7J6NIE8</accession>
<dbReference type="Gene3D" id="1.20.1250.20">
    <property type="entry name" value="MFS general substrate transporter like domains"/>
    <property type="match status" value="1"/>
</dbReference>
<feature type="transmembrane region" description="Helical" evidence="3">
    <location>
        <begin position="384"/>
        <end position="410"/>
    </location>
</feature>
<dbReference type="GO" id="GO:0005886">
    <property type="term" value="C:plasma membrane"/>
    <property type="evidence" value="ECO:0007669"/>
    <property type="project" value="TreeGrafter"/>
</dbReference>
<dbReference type="OrthoDB" id="18814at2759"/>